<reference evidence="1 2" key="1">
    <citation type="submission" date="2019-06" db="EMBL/GenBank/DDBJ databases">
        <title>Genomic Encyclopedia of Archaeal and Bacterial Type Strains, Phase II (KMG-II): from individual species to whole genera.</title>
        <authorList>
            <person name="Goeker M."/>
        </authorList>
    </citation>
    <scope>NUCLEOTIDE SEQUENCE [LARGE SCALE GENOMIC DNA]</scope>
    <source>
        <strain evidence="1 2">DSM 24789</strain>
    </source>
</reference>
<comment type="caution">
    <text evidence="1">The sequence shown here is derived from an EMBL/GenBank/DDBJ whole genome shotgun (WGS) entry which is preliminary data.</text>
</comment>
<protein>
    <submittedName>
        <fullName evidence="1">Uncharacterized protein</fullName>
    </submittedName>
</protein>
<evidence type="ECO:0000313" key="2">
    <source>
        <dbReference type="Proteomes" id="UP000320773"/>
    </source>
</evidence>
<sequence>MKIVTLQKVYNLSGATTQIRLKMFNKVVFRFSFKPTLKPI</sequence>
<dbReference type="RefSeq" id="WP_260439122.1">
    <property type="nucleotide sequence ID" value="NZ_VFPJ01000001.1"/>
</dbReference>
<organism evidence="1 2">
    <name type="scientific">Flavobacterium branchiophilum</name>
    <dbReference type="NCBI Taxonomy" id="55197"/>
    <lineage>
        <taxon>Bacteria</taxon>
        <taxon>Pseudomonadati</taxon>
        <taxon>Bacteroidota</taxon>
        <taxon>Flavobacteriia</taxon>
        <taxon>Flavobacteriales</taxon>
        <taxon>Flavobacteriaceae</taxon>
        <taxon>Flavobacterium</taxon>
    </lineage>
</organism>
<proteinExistence type="predicted"/>
<accession>A0A543G3K3</accession>
<name>A0A543G3K3_9FLAO</name>
<dbReference type="EMBL" id="VFPJ01000001">
    <property type="protein sequence ID" value="TQM40670.1"/>
    <property type="molecule type" value="Genomic_DNA"/>
</dbReference>
<dbReference type="Proteomes" id="UP000320773">
    <property type="component" value="Unassembled WGS sequence"/>
</dbReference>
<dbReference type="AlphaFoldDB" id="A0A543G3K3"/>
<evidence type="ECO:0000313" key="1">
    <source>
        <dbReference type="EMBL" id="TQM40670.1"/>
    </source>
</evidence>
<gene>
    <name evidence="1" type="ORF">BC670_1573</name>
</gene>